<dbReference type="OrthoDB" id="771136at2759"/>
<proteinExistence type="inferred from homology"/>
<reference evidence="3 4" key="1">
    <citation type="submission" date="2013-12" db="EMBL/GenBank/DDBJ databases">
        <title>Draft genome of the parsitic nematode Ancylostoma duodenale.</title>
        <authorList>
            <person name="Mitreva M."/>
        </authorList>
    </citation>
    <scope>NUCLEOTIDE SEQUENCE [LARGE SCALE GENOMIC DNA]</scope>
    <source>
        <strain evidence="3 4">Zhejiang</strain>
    </source>
</reference>
<evidence type="ECO:0000313" key="3">
    <source>
        <dbReference type="EMBL" id="KIH68756.1"/>
    </source>
</evidence>
<dbReference type="Pfam" id="PF00026">
    <property type="entry name" value="Asp"/>
    <property type="match status" value="2"/>
</dbReference>
<feature type="domain" description="Peptidase A1" evidence="2">
    <location>
        <begin position="11"/>
        <end position="91"/>
    </location>
</feature>
<dbReference type="Proteomes" id="UP000054047">
    <property type="component" value="Unassembled WGS sequence"/>
</dbReference>
<organism evidence="3 4">
    <name type="scientific">Ancylostoma duodenale</name>
    <dbReference type="NCBI Taxonomy" id="51022"/>
    <lineage>
        <taxon>Eukaryota</taxon>
        <taxon>Metazoa</taxon>
        <taxon>Ecdysozoa</taxon>
        <taxon>Nematoda</taxon>
        <taxon>Chromadorea</taxon>
        <taxon>Rhabditida</taxon>
        <taxon>Rhabditina</taxon>
        <taxon>Rhabditomorpha</taxon>
        <taxon>Strongyloidea</taxon>
        <taxon>Ancylostomatidae</taxon>
        <taxon>Ancylostomatinae</taxon>
        <taxon>Ancylostoma</taxon>
    </lineage>
</organism>
<evidence type="ECO:0000256" key="1">
    <source>
        <dbReference type="ARBA" id="ARBA00007447"/>
    </source>
</evidence>
<accession>A0A0C2HGK2</accession>
<dbReference type="PANTHER" id="PTHR47966">
    <property type="entry name" value="BETA-SITE APP-CLEAVING ENZYME, ISOFORM A-RELATED"/>
    <property type="match status" value="1"/>
</dbReference>
<evidence type="ECO:0000313" key="4">
    <source>
        <dbReference type="Proteomes" id="UP000054047"/>
    </source>
</evidence>
<dbReference type="GO" id="GO:0005764">
    <property type="term" value="C:lysosome"/>
    <property type="evidence" value="ECO:0007669"/>
    <property type="project" value="TreeGrafter"/>
</dbReference>
<feature type="domain" description="Peptidase A1" evidence="2">
    <location>
        <begin position="112"/>
        <end position="206"/>
    </location>
</feature>
<dbReference type="InterPro" id="IPR001461">
    <property type="entry name" value="Aspartic_peptidase_A1"/>
</dbReference>
<dbReference type="GO" id="GO:0004190">
    <property type="term" value="F:aspartic-type endopeptidase activity"/>
    <property type="evidence" value="ECO:0007669"/>
    <property type="project" value="InterPro"/>
</dbReference>
<dbReference type="Gene3D" id="2.40.70.10">
    <property type="entry name" value="Acid Proteases"/>
    <property type="match status" value="2"/>
</dbReference>
<keyword evidence="4" id="KW-1185">Reference proteome</keyword>
<protein>
    <recommendedName>
        <fullName evidence="2">Peptidase A1 domain-containing protein</fullName>
    </recommendedName>
</protein>
<gene>
    <name evidence="3" type="ORF">ANCDUO_00904</name>
</gene>
<dbReference type="InterPro" id="IPR021109">
    <property type="entry name" value="Peptidase_aspartic_dom_sf"/>
</dbReference>
<dbReference type="PANTHER" id="PTHR47966:SF45">
    <property type="entry name" value="PEPTIDASE A1 DOMAIN-CONTAINING PROTEIN"/>
    <property type="match status" value="1"/>
</dbReference>
<dbReference type="GO" id="GO:0006508">
    <property type="term" value="P:proteolysis"/>
    <property type="evidence" value="ECO:0007669"/>
    <property type="project" value="InterPro"/>
</dbReference>
<dbReference type="InterPro" id="IPR034164">
    <property type="entry name" value="Pepsin-like_dom"/>
</dbReference>
<dbReference type="SUPFAM" id="SSF50630">
    <property type="entry name" value="Acid proteases"/>
    <property type="match status" value="1"/>
</dbReference>
<dbReference type="InterPro" id="IPR033121">
    <property type="entry name" value="PEPTIDASE_A1"/>
</dbReference>
<dbReference type="AlphaFoldDB" id="A0A0C2HGK2"/>
<sequence length="243" mass="26705">MCKVFCIDPACCIRSNPCEKKTRFYEGRSLTYVVTGGRWEVKNFMDGSVAGFFGNDTMQLGSSFYSDGELVVPGTIFGQALRIPKSFANASSFACSVIQRADQNTIENGGQENVDGGLVTYGGLDSNNCDSVIVYEPLIEPAYWQFKLSAVSSTNFKQEDEWPVISDTSSALIVAPLTIAASLALIFGAQRSTACFDLRISCDGQSVRTLCRQALLTDPEYSFPKLNYCTWGDLRTLYGHILY</sequence>
<dbReference type="CDD" id="cd05471">
    <property type="entry name" value="pepsin_like"/>
    <property type="match status" value="1"/>
</dbReference>
<evidence type="ECO:0000259" key="2">
    <source>
        <dbReference type="Pfam" id="PF00026"/>
    </source>
</evidence>
<comment type="similarity">
    <text evidence="1">Belongs to the peptidase A1 family.</text>
</comment>
<dbReference type="EMBL" id="KN726298">
    <property type="protein sequence ID" value="KIH68756.1"/>
    <property type="molecule type" value="Genomic_DNA"/>
</dbReference>
<name>A0A0C2HGK2_9BILA</name>